<reference evidence="3" key="1">
    <citation type="submission" date="2018-02" db="EMBL/GenBank/DDBJ databases">
        <title>Genome sequencing of Solimonas sp. HR-BB.</title>
        <authorList>
            <person name="Lee Y."/>
            <person name="Jeon C.O."/>
        </authorList>
    </citation>
    <scope>NUCLEOTIDE SEQUENCE [LARGE SCALE GENOMIC DNA]</scope>
    <source>
        <strain evidence="3">HR-U</strain>
    </source>
</reference>
<sequence length="109" mass="11033">MAPKQLLGTACLVVALLTSSSLMAQVKVGTNPTTIETNSNLEVEASTSGRKVKVDKTTGQMTIADGTQGAGKVLGSDANGGASWQLPLVGSLVNANTLGTTQTITETVN</sequence>
<evidence type="ECO:0000313" key="2">
    <source>
        <dbReference type="EMBL" id="PQA56092.1"/>
    </source>
</evidence>
<comment type="caution">
    <text evidence="2">The sequence shown here is derived from an EMBL/GenBank/DDBJ whole genome shotgun (WGS) entry which is preliminary data.</text>
</comment>
<proteinExistence type="predicted"/>
<gene>
    <name evidence="2" type="ORF">C5O19_17180</name>
</gene>
<dbReference type="OrthoDB" id="940811at2"/>
<dbReference type="Proteomes" id="UP000239590">
    <property type="component" value="Unassembled WGS sequence"/>
</dbReference>
<keyword evidence="1" id="KW-0732">Signal</keyword>
<dbReference type="EMBL" id="PTRA01000003">
    <property type="protein sequence ID" value="PQA56092.1"/>
    <property type="molecule type" value="Genomic_DNA"/>
</dbReference>
<evidence type="ECO:0000313" key="3">
    <source>
        <dbReference type="Proteomes" id="UP000239590"/>
    </source>
</evidence>
<protein>
    <recommendedName>
        <fullName evidence="4">WxL domain-containing protein</fullName>
    </recommendedName>
</protein>
<accession>A0A2S7III3</accession>
<dbReference type="AlphaFoldDB" id="A0A2S7III3"/>
<organism evidence="2 3">
    <name type="scientific">Siphonobacter curvatus</name>
    <dbReference type="NCBI Taxonomy" id="2094562"/>
    <lineage>
        <taxon>Bacteria</taxon>
        <taxon>Pseudomonadati</taxon>
        <taxon>Bacteroidota</taxon>
        <taxon>Cytophagia</taxon>
        <taxon>Cytophagales</taxon>
        <taxon>Cytophagaceae</taxon>
        <taxon>Siphonobacter</taxon>
    </lineage>
</organism>
<evidence type="ECO:0000256" key="1">
    <source>
        <dbReference type="SAM" id="SignalP"/>
    </source>
</evidence>
<evidence type="ECO:0008006" key="4">
    <source>
        <dbReference type="Google" id="ProtNLM"/>
    </source>
</evidence>
<keyword evidence="3" id="KW-1185">Reference proteome</keyword>
<name>A0A2S7III3_9BACT</name>
<feature type="chain" id="PRO_5015752215" description="WxL domain-containing protein" evidence="1">
    <location>
        <begin position="25"/>
        <end position="109"/>
    </location>
</feature>
<dbReference type="RefSeq" id="WP_104714646.1">
    <property type="nucleotide sequence ID" value="NZ_PTRA01000003.1"/>
</dbReference>
<feature type="signal peptide" evidence="1">
    <location>
        <begin position="1"/>
        <end position="24"/>
    </location>
</feature>